<dbReference type="PANTHER" id="PTHR13817:SF151">
    <property type="entry name" value="TITIN"/>
    <property type="match status" value="1"/>
</dbReference>
<feature type="domain" description="Fibronectin type-III" evidence="3">
    <location>
        <begin position="39"/>
        <end position="137"/>
    </location>
</feature>
<sequence length="139" mass="14931">LKMATEYVLSVAAINKYGVGEAVETPAITTASPFKAPQIAQPPIIFDVSSDSCMLKWDKPKEDGGSPICGYNVFLRENAGEWTKVNSELISGTLFSMEDLRQGVAFEFKVEAVNEAGLSSDSNLPSKPLIITPTSVSTK</sequence>
<feature type="domain" description="Fibronectin type-III" evidence="3">
    <location>
        <begin position="1"/>
        <end position="33"/>
    </location>
</feature>
<organism evidence="4">
    <name type="scientific">Haemonchus placei</name>
    <name type="common">Barber's pole worm</name>
    <dbReference type="NCBI Taxonomy" id="6290"/>
    <lineage>
        <taxon>Eukaryota</taxon>
        <taxon>Metazoa</taxon>
        <taxon>Ecdysozoa</taxon>
        <taxon>Nematoda</taxon>
        <taxon>Chromadorea</taxon>
        <taxon>Rhabditida</taxon>
        <taxon>Rhabditina</taxon>
        <taxon>Rhabditomorpha</taxon>
        <taxon>Strongyloidea</taxon>
        <taxon>Trichostrongylidae</taxon>
        <taxon>Haemonchus</taxon>
    </lineage>
</organism>
<evidence type="ECO:0000259" key="3">
    <source>
        <dbReference type="PROSITE" id="PS50853"/>
    </source>
</evidence>
<dbReference type="InterPro" id="IPR050964">
    <property type="entry name" value="Striated_Muscle_Regulatory"/>
</dbReference>
<protein>
    <submittedName>
        <fullName evidence="4">Fibronectin type-III domain-containing protein</fullName>
    </submittedName>
</protein>
<accession>A0A0N4W051</accession>
<reference evidence="4" key="1">
    <citation type="submission" date="2017-02" db="UniProtKB">
        <authorList>
            <consortium name="WormBaseParasite"/>
        </authorList>
    </citation>
    <scope>IDENTIFICATION</scope>
</reference>
<dbReference type="GO" id="GO:0031430">
    <property type="term" value="C:M band"/>
    <property type="evidence" value="ECO:0007669"/>
    <property type="project" value="TreeGrafter"/>
</dbReference>
<dbReference type="Pfam" id="PF00041">
    <property type="entry name" value="fn3"/>
    <property type="match status" value="1"/>
</dbReference>
<dbReference type="PANTHER" id="PTHR13817">
    <property type="entry name" value="TITIN"/>
    <property type="match status" value="1"/>
</dbReference>
<dbReference type="SUPFAM" id="SSF49265">
    <property type="entry name" value="Fibronectin type III"/>
    <property type="match status" value="1"/>
</dbReference>
<dbReference type="InterPro" id="IPR003961">
    <property type="entry name" value="FN3_dom"/>
</dbReference>
<dbReference type="PROSITE" id="PS50853">
    <property type="entry name" value="FN3"/>
    <property type="match status" value="2"/>
</dbReference>
<name>A0A0N4W051_HAEPC</name>
<dbReference type="GO" id="GO:0045214">
    <property type="term" value="P:sarcomere organization"/>
    <property type="evidence" value="ECO:0007669"/>
    <property type="project" value="TreeGrafter"/>
</dbReference>
<dbReference type="InterPro" id="IPR013783">
    <property type="entry name" value="Ig-like_fold"/>
</dbReference>
<keyword evidence="1" id="KW-0677">Repeat</keyword>
<dbReference type="InterPro" id="IPR036116">
    <property type="entry name" value="FN3_sf"/>
</dbReference>
<evidence type="ECO:0000313" key="4">
    <source>
        <dbReference type="WBParaSite" id="HPLM_0000292701-mRNA-1"/>
    </source>
</evidence>
<dbReference type="CDD" id="cd00063">
    <property type="entry name" value="FN3"/>
    <property type="match status" value="2"/>
</dbReference>
<keyword evidence="2" id="KW-1015">Disulfide bond</keyword>
<proteinExistence type="predicted"/>
<evidence type="ECO:0000256" key="1">
    <source>
        <dbReference type="ARBA" id="ARBA00022737"/>
    </source>
</evidence>
<dbReference type="SMART" id="SM00060">
    <property type="entry name" value="FN3"/>
    <property type="match status" value="1"/>
</dbReference>
<evidence type="ECO:0000256" key="2">
    <source>
        <dbReference type="ARBA" id="ARBA00023157"/>
    </source>
</evidence>
<dbReference type="WBParaSite" id="HPLM_0000292701-mRNA-1">
    <property type="protein sequence ID" value="HPLM_0000292701-mRNA-1"/>
    <property type="gene ID" value="HPLM_0000292701"/>
</dbReference>
<dbReference type="Gene3D" id="2.60.40.10">
    <property type="entry name" value="Immunoglobulins"/>
    <property type="match status" value="1"/>
</dbReference>
<dbReference type="AlphaFoldDB" id="A0A0N4W051"/>